<feature type="transmembrane region" description="Helical" evidence="15">
    <location>
        <begin position="732"/>
        <end position="753"/>
    </location>
</feature>
<keyword evidence="4" id="KW-1003">Cell membrane</keyword>
<keyword evidence="7" id="KW-0479">Metal-binding</keyword>
<dbReference type="AlphaFoldDB" id="A0A7V4DFU9"/>
<dbReference type="SMART" id="SM00831">
    <property type="entry name" value="Cation_ATPase_N"/>
    <property type="match status" value="1"/>
</dbReference>
<dbReference type="PRINTS" id="PR00120">
    <property type="entry name" value="HATPASE"/>
</dbReference>
<dbReference type="Pfam" id="PF13246">
    <property type="entry name" value="Cation_ATPase"/>
    <property type="match status" value="1"/>
</dbReference>
<dbReference type="EC" id="7.2.2.10" evidence="3"/>
<comment type="subcellular location">
    <subcellularLocation>
        <location evidence="1">Cell membrane</location>
        <topology evidence="1">Multi-pass membrane protein</topology>
    </subcellularLocation>
</comment>
<dbReference type="InterPro" id="IPR001757">
    <property type="entry name" value="P_typ_ATPase"/>
</dbReference>
<feature type="transmembrane region" description="Helical" evidence="15">
    <location>
        <begin position="61"/>
        <end position="80"/>
    </location>
</feature>
<evidence type="ECO:0000256" key="11">
    <source>
        <dbReference type="ARBA" id="ARBA00022842"/>
    </source>
</evidence>
<keyword evidence="8" id="KW-0547">Nucleotide-binding</keyword>
<evidence type="ECO:0000256" key="8">
    <source>
        <dbReference type="ARBA" id="ARBA00022741"/>
    </source>
</evidence>
<dbReference type="EMBL" id="DTEN01000044">
    <property type="protein sequence ID" value="HGI74266.1"/>
    <property type="molecule type" value="Genomic_DNA"/>
</dbReference>
<dbReference type="InterPro" id="IPR005782">
    <property type="entry name" value="P-type_ATPase_IIA"/>
</dbReference>
<dbReference type="PROSITE" id="PS00154">
    <property type="entry name" value="ATPASE_E1_E2"/>
    <property type="match status" value="1"/>
</dbReference>
<dbReference type="InterPro" id="IPR044492">
    <property type="entry name" value="P_typ_ATPase_HD_dom"/>
</dbReference>
<keyword evidence="14 15" id="KW-0472">Membrane</keyword>
<dbReference type="GO" id="GO:0005524">
    <property type="term" value="F:ATP binding"/>
    <property type="evidence" value="ECO:0007669"/>
    <property type="project" value="UniProtKB-KW"/>
</dbReference>
<dbReference type="NCBIfam" id="TIGR01116">
    <property type="entry name" value="ATPase-IIA1_Ca"/>
    <property type="match status" value="1"/>
</dbReference>
<accession>A0A7V4DFU9</accession>
<feature type="transmembrane region" description="Helical" evidence="15">
    <location>
        <begin position="799"/>
        <end position="820"/>
    </location>
</feature>
<protein>
    <recommendedName>
        <fullName evidence="3">P-type Ca(2+) transporter</fullName>
        <ecNumber evidence="3">7.2.2.10</ecNumber>
    </recommendedName>
</protein>
<evidence type="ECO:0000256" key="3">
    <source>
        <dbReference type="ARBA" id="ARBA00012790"/>
    </source>
</evidence>
<feature type="transmembrane region" description="Helical" evidence="15">
    <location>
        <begin position="832"/>
        <end position="851"/>
    </location>
</feature>
<evidence type="ECO:0000256" key="4">
    <source>
        <dbReference type="ARBA" id="ARBA00022475"/>
    </source>
</evidence>
<evidence type="ECO:0000259" key="16">
    <source>
        <dbReference type="SMART" id="SM00831"/>
    </source>
</evidence>
<dbReference type="SUPFAM" id="SSF56784">
    <property type="entry name" value="HAD-like"/>
    <property type="match status" value="1"/>
</dbReference>
<dbReference type="PANTHER" id="PTHR43294">
    <property type="entry name" value="SODIUM/POTASSIUM-TRANSPORTING ATPASE SUBUNIT ALPHA"/>
    <property type="match status" value="1"/>
</dbReference>
<keyword evidence="5" id="KW-0109">Calcium transport</keyword>
<keyword evidence="5" id="KW-0813">Transport</keyword>
<feature type="transmembrane region" description="Helical" evidence="15">
    <location>
        <begin position="248"/>
        <end position="266"/>
    </location>
</feature>
<dbReference type="InterPro" id="IPR018303">
    <property type="entry name" value="ATPase_P-typ_P_site"/>
</dbReference>
<dbReference type="InterPro" id="IPR059000">
    <property type="entry name" value="ATPase_P-type_domA"/>
</dbReference>
<dbReference type="Gene3D" id="2.70.150.10">
    <property type="entry name" value="Calcium-transporting ATPase, cytoplasmic transduction domain A"/>
    <property type="match status" value="1"/>
</dbReference>
<feature type="transmembrane region" description="Helical" evidence="15">
    <location>
        <begin position="86"/>
        <end position="106"/>
    </location>
</feature>
<dbReference type="InterPro" id="IPR036412">
    <property type="entry name" value="HAD-like_sf"/>
</dbReference>
<dbReference type="SFLD" id="SFLDS00003">
    <property type="entry name" value="Haloacid_Dehalogenase"/>
    <property type="match status" value="1"/>
</dbReference>
<dbReference type="Gene3D" id="3.40.50.1000">
    <property type="entry name" value="HAD superfamily/HAD-like"/>
    <property type="match status" value="1"/>
</dbReference>
<keyword evidence="9" id="KW-0106">Calcium</keyword>
<dbReference type="InterPro" id="IPR004014">
    <property type="entry name" value="ATPase_P-typ_cation-transptr_N"/>
</dbReference>
<dbReference type="GO" id="GO:0005886">
    <property type="term" value="C:plasma membrane"/>
    <property type="evidence" value="ECO:0007669"/>
    <property type="project" value="UniProtKB-SubCell"/>
</dbReference>
<evidence type="ECO:0000256" key="15">
    <source>
        <dbReference type="SAM" id="Phobius"/>
    </source>
</evidence>
<evidence type="ECO:0000256" key="14">
    <source>
        <dbReference type="ARBA" id="ARBA00023136"/>
    </source>
</evidence>
<sequence length="863" mass="95093">MAQEGVKWHALSWDEVARVLGTDTVQGLSEEEARTRLLQYGPNVLLKKKGKSILAMFFEQFRDFLVLILLGAAVISLVLGEVTDSLVIVAILVVNACLGVFQEYRAGKALEALKKMSVPECEVIRSGVPKRVSTELLVPGDIVVLREGDIVPADLRLLEAKALRIDEASLTGESVPVEKTTEALPEDAPLPERVNMAFSGTVVTYGRGKGIVVATGMAREIGKIAALLEEEEETVTPLQKRLAGLGKVLGLLTIGICALVFLLGELRGEPPFEMFMTAVSLAVAAIPEGLPAVVTVVLALGVFRMSRHHAIVRKLPAVETLGCTTYICTDKTGTLTENRMVVRKVWTFGQDLRRLLTIATLCNDAFLGEGSSSGDPTEVALLEYAKRQDFPWQELRINHPRLDEIPFDATRKRMATLHLFNGRYLLFVKGAPEILLERCSWYEAEGGIFPLGEEERKRVVTELASMAGEALRVLAFAFRELPDGKLDEKKEEDLVFVGLVGMMDPPRKEVYGALAEAKGAGIRTIMITGDSALTASAIARELGLLDHGDEVLTGQELERLSREELRERITRTRVFARVWPEQKLRIVEALQENGEVVAMTGDGVNDAPALKKADIGIAMGITGTDVAKEVADMVLADDNFATIVRAVKEGRMIFDNIRKFVVYLLSCNLGEIGAVFVPILLGLSRPLVPVQILLVNLVTDGLPALALGVEVPEPDLMTRPPRHPKEGILTSLYLRTVLFGAAFITLAVVVAFVLGLRLWGLHTARTVAFVTLSLGELWRAYSFRSERLNAWKVDPRTNLFLLEACGISLGVVLLTVFLPFLREIFDTHFLTFWQWMFALGFSLLSFLAFEIRKIFVRGDRKWS</sequence>
<dbReference type="SFLD" id="SFLDF00027">
    <property type="entry name" value="p-type_atpase"/>
    <property type="match status" value="1"/>
</dbReference>
<dbReference type="InterPro" id="IPR050510">
    <property type="entry name" value="Cation_transp_ATPase_P-type"/>
</dbReference>
<dbReference type="GO" id="GO:0016887">
    <property type="term" value="F:ATP hydrolysis activity"/>
    <property type="evidence" value="ECO:0007669"/>
    <property type="project" value="InterPro"/>
</dbReference>
<keyword evidence="13 15" id="KW-1133">Transmembrane helix</keyword>
<comment type="similarity">
    <text evidence="2">Belongs to the cation transport ATPase (P-type) (TC 3.A.3) family. Type IIA subfamily.</text>
</comment>
<evidence type="ECO:0000256" key="1">
    <source>
        <dbReference type="ARBA" id="ARBA00004651"/>
    </source>
</evidence>
<dbReference type="InterPro" id="IPR023299">
    <property type="entry name" value="ATPase_P-typ_cyto_dom_N"/>
</dbReference>
<dbReference type="InterPro" id="IPR008250">
    <property type="entry name" value="ATPase_P-typ_transduc_dom_A_sf"/>
</dbReference>
<evidence type="ECO:0000256" key="12">
    <source>
        <dbReference type="ARBA" id="ARBA00022967"/>
    </source>
</evidence>
<keyword evidence="12" id="KW-1278">Translocase</keyword>
<proteinExistence type="inferred from homology"/>
<dbReference type="Pfam" id="PF08282">
    <property type="entry name" value="Hydrolase_3"/>
    <property type="match status" value="1"/>
</dbReference>
<dbReference type="Pfam" id="PF00122">
    <property type="entry name" value="E1-E2_ATPase"/>
    <property type="match status" value="1"/>
</dbReference>
<evidence type="ECO:0000256" key="2">
    <source>
        <dbReference type="ARBA" id="ARBA00005675"/>
    </source>
</evidence>
<evidence type="ECO:0000256" key="5">
    <source>
        <dbReference type="ARBA" id="ARBA00022568"/>
    </source>
</evidence>
<dbReference type="Pfam" id="PF00690">
    <property type="entry name" value="Cation_ATPase_N"/>
    <property type="match status" value="1"/>
</dbReference>
<dbReference type="CDD" id="cd02089">
    <property type="entry name" value="P-type_ATPase_Ca_prok"/>
    <property type="match status" value="1"/>
</dbReference>
<dbReference type="Pfam" id="PF00689">
    <property type="entry name" value="Cation_ATPase_C"/>
    <property type="match status" value="1"/>
</dbReference>
<keyword evidence="6 15" id="KW-0812">Transmembrane</keyword>
<evidence type="ECO:0000256" key="6">
    <source>
        <dbReference type="ARBA" id="ARBA00022692"/>
    </source>
</evidence>
<dbReference type="GO" id="GO:0140352">
    <property type="term" value="P:export from cell"/>
    <property type="evidence" value="ECO:0007669"/>
    <property type="project" value="UniProtKB-ARBA"/>
</dbReference>
<dbReference type="InterPro" id="IPR006068">
    <property type="entry name" value="ATPase_P-typ_cation-transptr_C"/>
</dbReference>
<dbReference type="PANTHER" id="PTHR43294:SF21">
    <property type="entry name" value="CATION TRANSPORTING ATPASE"/>
    <property type="match status" value="1"/>
</dbReference>
<evidence type="ECO:0000313" key="17">
    <source>
        <dbReference type="EMBL" id="HGI74266.1"/>
    </source>
</evidence>
<reference evidence="17" key="1">
    <citation type="journal article" date="2020" name="mSystems">
        <title>Genome- and Community-Level Interaction Insights into Carbon Utilization and Element Cycling Functions of Hydrothermarchaeota in Hydrothermal Sediment.</title>
        <authorList>
            <person name="Zhou Z."/>
            <person name="Liu Y."/>
            <person name="Xu W."/>
            <person name="Pan J."/>
            <person name="Luo Z.H."/>
            <person name="Li M."/>
        </authorList>
    </citation>
    <scope>NUCLEOTIDE SEQUENCE [LARGE SCALE GENOMIC DNA]</scope>
    <source>
        <strain evidence="17">SpSt-716</strain>
    </source>
</reference>
<dbReference type="FunFam" id="2.70.150.10:FF:000016">
    <property type="entry name" value="Calcium-transporting P-type ATPase putative"/>
    <property type="match status" value="1"/>
</dbReference>
<keyword evidence="11" id="KW-0460">Magnesium</keyword>
<dbReference type="NCBIfam" id="TIGR01494">
    <property type="entry name" value="ATPase_P-type"/>
    <property type="match status" value="2"/>
</dbReference>
<dbReference type="SFLD" id="SFLDG00002">
    <property type="entry name" value="C1.7:_P-type_atpase_like"/>
    <property type="match status" value="1"/>
</dbReference>
<evidence type="ECO:0000256" key="7">
    <source>
        <dbReference type="ARBA" id="ARBA00022723"/>
    </source>
</evidence>
<keyword evidence="5" id="KW-0406">Ion transport</keyword>
<evidence type="ECO:0000256" key="10">
    <source>
        <dbReference type="ARBA" id="ARBA00022840"/>
    </source>
</evidence>
<feature type="domain" description="Cation-transporting P-type ATPase N-terminal" evidence="16">
    <location>
        <begin position="7"/>
        <end position="81"/>
    </location>
</feature>
<dbReference type="Gene3D" id="3.40.1110.10">
    <property type="entry name" value="Calcium-transporting ATPase, cytoplasmic domain N"/>
    <property type="match status" value="1"/>
</dbReference>
<dbReference type="PRINTS" id="PR00119">
    <property type="entry name" value="CATATPASE"/>
</dbReference>
<dbReference type="InterPro" id="IPR006408">
    <property type="entry name" value="P-type_ATPase_IIB"/>
</dbReference>
<dbReference type="Gene3D" id="1.20.1110.10">
    <property type="entry name" value="Calcium-transporting ATPase, transmembrane domain"/>
    <property type="match status" value="2"/>
</dbReference>
<dbReference type="InterPro" id="IPR023298">
    <property type="entry name" value="ATPase_P-typ_TM_dom_sf"/>
</dbReference>
<dbReference type="FunFam" id="3.40.50.1000:FF:000028">
    <property type="entry name" value="Calcium-transporting P-type ATPase, putative"/>
    <property type="match status" value="1"/>
</dbReference>
<dbReference type="SUPFAM" id="SSF81660">
    <property type="entry name" value="Metal cation-transporting ATPase, ATP-binding domain N"/>
    <property type="match status" value="1"/>
</dbReference>
<comment type="caution">
    <text evidence="17">The sequence shown here is derived from an EMBL/GenBank/DDBJ whole genome shotgun (WGS) entry which is preliminary data.</text>
</comment>
<organism evidence="17">
    <name type="scientific">Candidatus Caldatribacterium californiense</name>
    <dbReference type="NCBI Taxonomy" id="1454726"/>
    <lineage>
        <taxon>Bacteria</taxon>
        <taxon>Pseudomonadati</taxon>
        <taxon>Atribacterota</taxon>
        <taxon>Atribacteria</taxon>
        <taxon>Atribacterales</taxon>
        <taxon>Candidatus Caldatribacteriaceae</taxon>
        <taxon>Candidatus Caldatribacterium</taxon>
    </lineage>
</organism>
<keyword evidence="10" id="KW-0067">ATP-binding</keyword>
<evidence type="ECO:0000256" key="9">
    <source>
        <dbReference type="ARBA" id="ARBA00022837"/>
    </source>
</evidence>
<gene>
    <name evidence="17" type="ORF">ENU96_01085</name>
</gene>
<feature type="transmembrane region" description="Helical" evidence="15">
    <location>
        <begin position="660"/>
        <end position="681"/>
    </location>
</feature>
<dbReference type="SUPFAM" id="SSF81653">
    <property type="entry name" value="Calcium ATPase, transduction domain A"/>
    <property type="match status" value="1"/>
</dbReference>
<dbReference type="SUPFAM" id="SSF81665">
    <property type="entry name" value="Calcium ATPase, transmembrane domain M"/>
    <property type="match status" value="1"/>
</dbReference>
<dbReference type="InterPro" id="IPR023214">
    <property type="entry name" value="HAD_sf"/>
</dbReference>
<dbReference type="GO" id="GO:0005388">
    <property type="term" value="F:P-type calcium transporter activity"/>
    <property type="evidence" value="ECO:0007669"/>
    <property type="project" value="UniProtKB-EC"/>
</dbReference>
<evidence type="ECO:0000256" key="13">
    <source>
        <dbReference type="ARBA" id="ARBA00022989"/>
    </source>
</evidence>
<feature type="transmembrane region" description="Helical" evidence="15">
    <location>
        <begin position="278"/>
        <end position="303"/>
    </location>
</feature>
<name>A0A7V4DFU9_9BACT</name>
<dbReference type="GO" id="GO:0046872">
    <property type="term" value="F:metal ion binding"/>
    <property type="evidence" value="ECO:0007669"/>
    <property type="project" value="UniProtKB-KW"/>
</dbReference>
<dbReference type="NCBIfam" id="TIGR01517">
    <property type="entry name" value="ATPase-IIB_Ca"/>
    <property type="match status" value="1"/>
</dbReference>